<dbReference type="PANTHER" id="PTHR44665:SF1">
    <property type="entry name" value="DNAJ HOMOLOG SUBFAMILY C MEMBER 14"/>
    <property type="match status" value="1"/>
</dbReference>
<protein>
    <submittedName>
        <fullName evidence="3">Cleavage inducing molecular chaperone</fullName>
    </submittedName>
</protein>
<evidence type="ECO:0000259" key="2">
    <source>
        <dbReference type="Pfam" id="PF14901"/>
    </source>
</evidence>
<dbReference type="OrthoDB" id="1507364at2759"/>
<dbReference type="InterPro" id="IPR052317">
    <property type="entry name" value="Viral_replicn-host_int_reg"/>
</dbReference>
<name>A0A9W9YA36_9CNID</name>
<feature type="domain" description="Cleavage inducing molecular chaperone Jiv" evidence="2">
    <location>
        <begin position="3"/>
        <end position="92"/>
    </location>
</feature>
<evidence type="ECO:0000313" key="4">
    <source>
        <dbReference type="Proteomes" id="UP001163046"/>
    </source>
</evidence>
<gene>
    <name evidence="3" type="primary">DNAJC14_1</name>
    <name evidence="3" type="ORF">OS493_025064</name>
</gene>
<dbReference type="InterPro" id="IPR032843">
    <property type="entry name" value="Jiv"/>
</dbReference>
<feature type="compositionally biased region" description="Basic residues" evidence="1">
    <location>
        <begin position="134"/>
        <end position="144"/>
    </location>
</feature>
<comment type="caution">
    <text evidence="3">The sequence shown here is derived from an EMBL/GenBank/DDBJ whole genome shotgun (WGS) entry which is preliminary data.</text>
</comment>
<dbReference type="PANTHER" id="PTHR44665">
    <property type="entry name" value="DNAJ HOMOLOG SUBFAMILY C MEMBER 14"/>
    <property type="match status" value="1"/>
</dbReference>
<organism evidence="3 4">
    <name type="scientific">Desmophyllum pertusum</name>
    <dbReference type="NCBI Taxonomy" id="174260"/>
    <lineage>
        <taxon>Eukaryota</taxon>
        <taxon>Metazoa</taxon>
        <taxon>Cnidaria</taxon>
        <taxon>Anthozoa</taxon>
        <taxon>Hexacorallia</taxon>
        <taxon>Scleractinia</taxon>
        <taxon>Caryophylliina</taxon>
        <taxon>Caryophylliidae</taxon>
        <taxon>Desmophyllum</taxon>
    </lineage>
</organism>
<dbReference type="Pfam" id="PF14901">
    <property type="entry name" value="Jiv90"/>
    <property type="match status" value="1"/>
</dbReference>
<dbReference type="AlphaFoldDB" id="A0A9W9YA36"/>
<sequence length="144" mass="16970">MQNYLHCNACDGKHRRYSTDRFILTARFCSRCGTRHAAKEGDLWAESSFLGYKLHFYACMEGEVFDVTEWAACQGIGSYHVEPDPHTVHLKLKTRQTHPSGFNSRSEEKDFENFMRAFFGQFPSEEERFQGTNKPRKRRRKKKH</sequence>
<evidence type="ECO:0000313" key="3">
    <source>
        <dbReference type="EMBL" id="KAJ7328188.1"/>
    </source>
</evidence>
<dbReference type="Proteomes" id="UP001163046">
    <property type="component" value="Unassembled WGS sequence"/>
</dbReference>
<accession>A0A9W9YA36</accession>
<keyword evidence="4" id="KW-1185">Reference proteome</keyword>
<dbReference type="EMBL" id="MU827797">
    <property type="protein sequence ID" value="KAJ7328188.1"/>
    <property type="molecule type" value="Genomic_DNA"/>
</dbReference>
<reference evidence="3" key="1">
    <citation type="submission" date="2023-01" db="EMBL/GenBank/DDBJ databases">
        <title>Genome assembly of the deep-sea coral Lophelia pertusa.</title>
        <authorList>
            <person name="Herrera S."/>
            <person name="Cordes E."/>
        </authorList>
    </citation>
    <scope>NUCLEOTIDE SEQUENCE</scope>
    <source>
        <strain evidence="3">USNM1676648</strain>
        <tissue evidence="3">Polyp</tissue>
    </source>
</reference>
<proteinExistence type="predicted"/>
<evidence type="ECO:0000256" key="1">
    <source>
        <dbReference type="SAM" id="MobiDB-lite"/>
    </source>
</evidence>
<feature type="region of interest" description="Disordered" evidence="1">
    <location>
        <begin position="122"/>
        <end position="144"/>
    </location>
</feature>